<evidence type="ECO:0000259" key="10">
    <source>
        <dbReference type="Pfam" id="PF05649"/>
    </source>
</evidence>
<proteinExistence type="inferred from homology"/>
<dbReference type="Pfam" id="PF01431">
    <property type="entry name" value="Peptidase_M13"/>
    <property type="match status" value="1"/>
</dbReference>
<evidence type="ECO:0000256" key="2">
    <source>
        <dbReference type="ARBA" id="ARBA00007357"/>
    </source>
</evidence>
<dbReference type="GO" id="GO:0016485">
    <property type="term" value="P:protein processing"/>
    <property type="evidence" value="ECO:0007669"/>
    <property type="project" value="TreeGrafter"/>
</dbReference>
<dbReference type="PRINTS" id="PR00786">
    <property type="entry name" value="NEPRILYSIN"/>
</dbReference>
<evidence type="ECO:0000256" key="8">
    <source>
        <dbReference type="SAM" id="SignalP"/>
    </source>
</evidence>
<comment type="cofactor">
    <cofactor evidence="1">
        <name>Zn(2+)</name>
        <dbReference type="ChEBI" id="CHEBI:29105"/>
    </cofactor>
</comment>
<organism evidence="11 12">
    <name type="scientific">Tigriopus californicus</name>
    <name type="common">Marine copepod</name>
    <dbReference type="NCBI Taxonomy" id="6832"/>
    <lineage>
        <taxon>Eukaryota</taxon>
        <taxon>Metazoa</taxon>
        <taxon>Ecdysozoa</taxon>
        <taxon>Arthropoda</taxon>
        <taxon>Crustacea</taxon>
        <taxon>Multicrustacea</taxon>
        <taxon>Hexanauplia</taxon>
        <taxon>Copepoda</taxon>
        <taxon>Harpacticoida</taxon>
        <taxon>Harpacticidae</taxon>
        <taxon>Tigriopus</taxon>
    </lineage>
</organism>
<evidence type="ECO:0000256" key="6">
    <source>
        <dbReference type="ARBA" id="ARBA00022833"/>
    </source>
</evidence>
<dbReference type="InterPro" id="IPR008753">
    <property type="entry name" value="Peptidase_M13_N"/>
</dbReference>
<name>A0A553PJK1_TIGCA</name>
<evidence type="ECO:0000256" key="5">
    <source>
        <dbReference type="ARBA" id="ARBA00022801"/>
    </source>
</evidence>
<dbReference type="Pfam" id="PF05649">
    <property type="entry name" value="Peptidase_M13_N"/>
    <property type="match status" value="1"/>
</dbReference>
<accession>A0A553PJK1</accession>
<keyword evidence="4" id="KW-0479">Metal-binding</keyword>
<dbReference type="OMA" id="IMAREAT"/>
<evidence type="ECO:0008006" key="13">
    <source>
        <dbReference type="Google" id="ProtNLM"/>
    </source>
</evidence>
<keyword evidence="6" id="KW-0862">Zinc</keyword>
<comment type="caution">
    <text evidence="11">The sequence shown here is derived from an EMBL/GenBank/DDBJ whole genome shotgun (WGS) entry which is preliminary data.</text>
</comment>
<feature type="signal peptide" evidence="8">
    <location>
        <begin position="1"/>
        <end position="19"/>
    </location>
</feature>
<reference evidence="11 12" key="1">
    <citation type="journal article" date="2018" name="Nat. Ecol. Evol.">
        <title>Genomic signatures of mitonuclear coevolution across populations of Tigriopus californicus.</title>
        <authorList>
            <person name="Barreto F.S."/>
            <person name="Watson E.T."/>
            <person name="Lima T.G."/>
            <person name="Willett C.S."/>
            <person name="Edmands S."/>
            <person name="Li W."/>
            <person name="Burton R.S."/>
        </authorList>
    </citation>
    <scope>NUCLEOTIDE SEQUENCE [LARGE SCALE GENOMIC DNA]</scope>
    <source>
        <strain evidence="11 12">San Diego</strain>
    </source>
</reference>
<dbReference type="PANTHER" id="PTHR11733:SF237">
    <property type="entry name" value="NEPRILYSIN-LIKE 4"/>
    <property type="match status" value="1"/>
</dbReference>
<evidence type="ECO:0000313" key="12">
    <source>
        <dbReference type="Proteomes" id="UP000318571"/>
    </source>
</evidence>
<dbReference type="Gene3D" id="1.10.1380.10">
    <property type="entry name" value="Neutral endopeptidase , domain2"/>
    <property type="match status" value="2"/>
</dbReference>
<dbReference type="GO" id="GO:0046872">
    <property type="term" value="F:metal ion binding"/>
    <property type="evidence" value="ECO:0007669"/>
    <property type="project" value="UniProtKB-KW"/>
</dbReference>
<keyword evidence="3" id="KW-0645">Protease</keyword>
<dbReference type="InterPro" id="IPR018497">
    <property type="entry name" value="Peptidase_M13_C"/>
</dbReference>
<feature type="domain" description="Peptidase M13 C-terminal" evidence="9">
    <location>
        <begin position="499"/>
        <end position="713"/>
    </location>
</feature>
<sequence>MGALGTVLLLLCHLAAIFGLQTHVKNSYHGTWGPNSIKRASTEPIKSDIPEYWKTMDYSKIMAREATVDSTRSAAGPETVPGNTNDVCMTKGCVQSAAILLSNMDESVKPCDDFYHFMCGNYIKNTVIPQSSHSMSYFESEKQKVHHQIHSLLIMPVESPSKSDKDVRNFFHSCMDEAAQEQRGLEPVIEMLVHLDLAIPMMNAAPSKDSLNINHVLKQLLFNLMADTSLFGLDVAQDMKDAKNKQILSIYPPKFDLPGYILVNNSKQSAAVRSFYRDYLLQIAKQYRNHLALTRYQGTADMELEIAIKRIVDIQEALIKIMTSKPTLLDQLKEVTFQEFKAALKPQADEGLDIAGVIEHVVKNLTGVVLTPSTKVNVPDWKYFQRLSSVIAQVSYTDMVNLLVFQKMVEFAPYTTRKTSAKAQEKLSSMDTLVVFLDSIQGKVIEHVYEGMPPMKAGTLLANTVNLQIFWTRKALSTLKEKPTFENTDDKSFDTGLVNAMYVPNFNAIWIPLGILHSPMFQKDRLSASNFGALGMVLGHEMTHGFDNMGSLFDKSGNWKNWWSEATAKRFKERQQCFVDQYSKYKLDFLKKIPGYTGPTHVNGLITLGENIADNGGLREAWRAYNNYLASKGNSEASLPGLSKFNHKQIFFMSYATMWCDVEDVQSVIGRLQDSHPLNWVRVTATLRNMEEFAQTFGCQKTDPMVAEKPCRIW</sequence>
<evidence type="ECO:0000256" key="7">
    <source>
        <dbReference type="ARBA" id="ARBA00023049"/>
    </source>
</evidence>
<keyword evidence="8" id="KW-0732">Signal</keyword>
<keyword evidence="7" id="KW-0482">Metalloprotease</keyword>
<evidence type="ECO:0000313" key="11">
    <source>
        <dbReference type="EMBL" id="TRY77870.1"/>
    </source>
</evidence>
<dbReference type="InterPro" id="IPR024079">
    <property type="entry name" value="MetalloPept_cat_dom_sf"/>
</dbReference>
<gene>
    <name evidence="11" type="ORF">TCAL_08138</name>
</gene>
<dbReference type="SUPFAM" id="SSF55486">
    <property type="entry name" value="Metalloproteases ('zincins'), catalytic domain"/>
    <property type="match status" value="1"/>
</dbReference>
<dbReference type="PROSITE" id="PS51885">
    <property type="entry name" value="NEPRILYSIN"/>
    <property type="match status" value="1"/>
</dbReference>
<protein>
    <recommendedName>
        <fullName evidence="13">Peptidase M13 C-terminal domain-containing protein</fullName>
    </recommendedName>
</protein>
<evidence type="ECO:0000256" key="3">
    <source>
        <dbReference type="ARBA" id="ARBA00022670"/>
    </source>
</evidence>
<dbReference type="GO" id="GO:0005886">
    <property type="term" value="C:plasma membrane"/>
    <property type="evidence" value="ECO:0007669"/>
    <property type="project" value="TreeGrafter"/>
</dbReference>
<dbReference type="PANTHER" id="PTHR11733">
    <property type="entry name" value="ZINC METALLOPROTEASE FAMILY M13 NEPRILYSIN-RELATED"/>
    <property type="match status" value="1"/>
</dbReference>
<dbReference type="Proteomes" id="UP000318571">
    <property type="component" value="Chromosome 11"/>
</dbReference>
<dbReference type="CDD" id="cd08662">
    <property type="entry name" value="M13"/>
    <property type="match status" value="1"/>
</dbReference>
<keyword evidence="5" id="KW-0378">Hydrolase</keyword>
<feature type="domain" description="Peptidase M13 N-terminal" evidence="10">
    <location>
        <begin position="110"/>
        <end position="424"/>
    </location>
</feature>
<evidence type="ECO:0000256" key="4">
    <source>
        <dbReference type="ARBA" id="ARBA00022723"/>
    </source>
</evidence>
<dbReference type="InterPro" id="IPR000718">
    <property type="entry name" value="Peptidase_M13"/>
</dbReference>
<keyword evidence="12" id="KW-1185">Reference proteome</keyword>
<dbReference type="GO" id="GO:0004222">
    <property type="term" value="F:metalloendopeptidase activity"/>
    <property type="evidence" value="ECO:0007669"/>
    <property type="project" value="InterPro"/>
</dbReference>
<feature type="chain" id="PRO_5021784012" description="Peptidase M13 C-terminal domain-containing protein" evidence="8">
    <location>
        <begin position="20"/>
        <end position="714"/>
    </location>
</feature>
<evidence type="ECO:0000256" key="1">
    <source>
        <dbReference type="ARBA" id="ARBA00001947"/>
    </source>
</evidence>
<dbReference type="EMBL" id="VCGU01000003">
    <property type="protein sequence ID" value="TRY77870.1"/>
    <property type="molecule type" value="Genomic_DNA"/>
</dbReference>
<evidence type="ECO:0000259" key="9">
    <source>
        <dbReference type="Pfam" id="PF01431"/>
    </source>
</evidence>
<dbReference type="InterPro" id="IPR042089">
    <property type="entry name" value="Peptidase_M13_dom_2"/>
</dbReference>
<comment type="similarity">
    <text evidence="2">Belongs to the peptidase M13 family.</text>
</comment>
<dbReference type="AlphaFoldDB" id="A0A553PJK1"/>
<dbReference type="Gene3D" id="3.40.390.10">
    <property type="entry name" value="Collagenase (Catalytic Domain)"/>
    <property type="match status" value="2"/>
</dbReference>